<name>A0A5N3PDS9_9HYPH</name>
<protein>
    <submittedName>
        <fullName evidence="2">Uncharacterized protein</fullName>
    </submittedName>
</protein>
<comment type="caution">
    <text evidence="2">The sequence shown here is derived from an EMBL/GenBank/DDBJ whole genome shotgun (WGS) entry which is preliminary data.</text>
</comment>
<reference evidence="2 3" key="1">
    <citation type="journal article" date="2019" name="Microorganisms">
        <title>Genome Insights into the Novel Species Microvirga brassicacearum, a Rapeseed Endophyte with Biotechnological Potential.</title>
        <authorList>
            <person name="Jimenez-Gomez A."/>
            <person name="Saati-Santamaria Z."/>
            <person name="Igual J.M."/>
            <person name="Rivas R."/>
            <person name="Mateos P.F."/>
            <person name="Garcia-Fraile P."/>
        </authorList>
    </citation>
    <scope>NUCLEOTIDE SEQUENCE [LARGE SCALE GENOMIC DNA]</scope>
    <source>
        <strain evidence="2 3">CDVBN77</strain>
    </source>
</reference>
<dbReference type="Gene3D" id="2.40.320.10">
    <property type="entry name" value="Hypothetical Protein Pfu-838710-001"/>
    <property type="match status" value="1"/>
</dbReference>
<evidence type="ECO:0000313" key="3">
    <source>
        <dbReference type="Proteomes" id="UP000325684"/>
    </source>
</evidence>
<feature type="compositionally biased region" description="Basic and acidic residues" evidence="1">
    <location>
        <begin position="184"/>
        <end position="207"/>
    </location>
</feature>
<dbReference type="EMBL" id="VCMV01000012">
    <property type="protein sequence ID" value="KAB0267864.1"/>
    <property type="molecule type" value="Genomic_DNA"/>
</dbReference>
<keyword evidence="3" id="KW-1185">Reference proteome</keyword>
<dbReference type="OrthoDB" id="9805588at2"/>
<dbReference type="Proteomes" id="UP000325684">
    <property type="component" value="Unassembled WGS sequence"/>
</dbReference>
<sequence length="222" mass="24093">MSQRIFLVAAPFARLAARAEGGSRIMEGHFPVTPERGTSVEIAGETASLIVTSTLDGSADRTEIPRAHADALMAVTAGRIDCLQTSLMLDRRPVRLSRIVTPGLLDLVTVDFDSDEEARAFAPPDWFGPEVSDDAGYRSGTLALQGLPEAREITVSNAGLDSLLDTLENRASRQAARALTAPVERPRPAPERKPAETDDPEVTKIEDDVIRELARSLQPQRR</sequence>
<gene>
    <name evidence="2" type="ORF">FEZ63_07580</name>
</gene>
<dbReference type="RefSeq" id="WP_150943031.1">
    <property type="nucleotide sequence ID" value="NZ_VCMV01000012.1"/>
</dbReference>
<dbReference type="AlphaFoldDB" id="A0A5N3PDS9"/>
<organism evidence="2 3">
    <name type="scientific">Microvirga brassicacearum</name>
    <dbReference type="NCBI Taxonomy" id="2580413"/>
    <lineage>
        <taxon>Bacteria</taxon>
        <taxon>Pseudomonadati</taxon>
        <taxon>Pseudomonadota</taxon>
        <taxon>Alphaproteobacteria</taxon>
        <taxon>Hyphomicrobiales</taxon>
        <taxon>Methylobacteriaceae</taxon>
        <taxon>Microvirga</taxon>
    </lineage>
</organism>
<evidence type="ECO:0000256" key="1">
    <source>
        <dbReference type="SAM" id="MobiDB-lite"/>
    </source>
</evidence>
<accession>A0A5N3PDS9</accession>
<feature type="region of interest" description="Disordered" evidence="1">
    <location>
        <begin position="174"/>
        <end position="207"/>
    </location>
</feature>
<evidence type="ECO:0000313" key="2">
    <source>
        <dbReference type="EMBL" id="KAB0267864.1"/>
    </source>
</evidence>
<proteinExistence type="predicted"/>